<dbReference type="STRING" id="1555241.A0A4P9X290"/>
<feature type="transmembrane region" description="Helical" evidence="8">
    <location>
        <begin position="380"/>
        <end position="400"/>
    </location>
</feature>
<evidence type="ECO:0000256" key="4">
    <source>
        <dbReference type="ARBA" id="ARBA00015388"/>
    </source>
</evidence>
<comment type="subcellular location">
    <subcellularLocation>
        <location evidence="8">Cell membrane</location>
        <topology evidence="8">Multi-pass membrane protein</topology>
    </subcellularLocation>
    <subcellularLocation>
        <location evidence="2">Membrane</location>
        <topology evidence="2">Multi-pass membrane protein</topology>
    </subcellularLocation>
</comment>
<dbReference type="PANTHER" id="PTHR12385">
    <property type="entry name" value="CHOLINE TRANSPORTER-LIKE (SLC FAMILY 44)"/>
    <property type="match status" value="1"/>
</dbReference>
<dbReference type="AlphaFoldDB" id="A0A4P9X290"/>
<feature type="region of interest" description="Disordered" evidence="9">
    <location>
        <begin position="1"/>
        <end position="96"/>
    </location>
</feature>
<dbReference type="PANTHER" id="PTHR12385:SF4">
    <property type="entry name" value="PROTEIN PNS1"/>
    <property type="match status" value="1"/>
</dbReference>
<name>A0A4P9X290_9FUNG</name>
<feature type="transmembrane region" description="Helical" evidence="8">
    <location>
        <begin position="106"/>
        <end position="130"/>
    </location>
</feature>
<dbReference type="Proteomes" id="UP000274922">
    <property type="component" value="Unassembled WGS sequence"/>
</dbReference>
<dbReference type="EMBL" id="ML014311">
    <property type="protein sequence ID" value="RKO99178.1"/>
    <property type="molecule type" value="Genomic_DNA"/>
</dbReference>
<proteinExistence type="inferred from homology"/>
<feature type="compositionally biased region" description="Low complexity" evidence="9">
    <location>
        <begin position="66"/>
        <end position="79"/>
    </location>
</feature>
<evidence type="ECO:0000256" key="9">
    <source>
        <dbReference type="SAM" id="MobiDB-lite"/>
    </source>
</evidence>
<dbReference type="Pfam" id="PF04515">
    <property type="entry name" value="Choline_transpo"/>
    <property type="match status" value="1"/>
</dbReference>
<keyword evidence="6 8" id="KW-1133">Transmembrane helix</keyword>
<feature type="transmembrane region" description="Helical" evidence="8">
    <location>
        <begin position="314"/>
        <end position="330"/>
    </location>
</feature>
<feature type="transmembrane region" description="Helical" evidence="8">
    <location>
        <begin position="184"/>
        <end position="204"/>
    </location>
</feature>
<feature type="transmembrane region" description="Helical" evidence="8">
    <location>
        <begin position="342"/>
        <end position="360"/>
    </location>
</feature>
<dbReference type="InterPro" id="IPR007603">
    <property type="entry name" value="Choline_transptr-like"/>
</dbReference>
<feature type="compositionally biased region" description="Low complexity" evidence="9">
    <location>
        <begin position="29"/>
        <end position="56"/>
    </location>
</feature>
<evidence type="ECO:0000256" key="8">
    <source>
        <dbReference type="RuleBase" id="RU368066"/>
    </source>
</evidence>
<feature type="transmembrane region" description="Helical" evidence="8">
    <location>
        <begin position="442"/>
        <end position="466"/>
    </location>
</feature>
<sequence>MNGPPPNYQYNPNAYPPAQNGQVNPYDSYGQPQQPYGQPQQPYGQPQQPYGQPQQGYQGGGGPSYGPGYANPYGGATTGAPPPAPPAPPQTSQQDKIVPSSACRDVWAIFLWIASMGLFIALAVIGIPAIRTLQDPSGDKDLGGRDGTLAINAKAVGYVILLSVVGGAVVTMTWFGLMCRFARPMIVITFWLNLLITLGLAVFFFVVGSFIAGIVWAVVAVLQLLFYRSFKARMPLAALILTTVTAVIRQHPATIAVGTLGMVLQSGWACLFIATVAGMGQYFNNRDDSPALTYLAFVYLVLVFYWTTQVIRNTVHVTNAGLFATWYFAAREATLGAAQRRALTTSFGSICFGSLLIALVQTLRTMLNLARQQAQQDGNAGLAILACFCECFVGCVGDMLEYFNTYAFVQVAMYGHAYVPAAKATWNLIKQRGFDIIINDSLVDNVLSCGMVLTGMLTGGVAYIFVRFANNSLIPDDPAYYVILVIVAFIVGISEFTLMSSVIESGVNTLFVGICEDPEVLRMAQPTLYSALQQAYPTVSFGPIAHHNNNNNGAY</sequence>
<protein>
    <recommendedName>
        <fullName evidence="4 8">Protein PNS1</fullName>
    </recommendedName>
</protein>
<feature type="transmembrane region" description="Helical" evidence="8">
    <location>
        <begin position="155"/>
        <end position="177"/>
    </location>
</feature>
<keyword evidence="5 8" id="KW-0812">Transmembrane</keyword>
<keyword evidence="7 8" id="KW-0472">Membrane</keyword>
<gene>
    <name evidence="10" type="ORF">CXG81DRAFT_14871</name>
</gene>
<evidence type="ECO:0000256" key="5">
    <source>
        <dbReference type="ARBA" id="ARBA00022692"/>
    </source>
</evidence>
<evidence type="ECO:0000256" key="1">
    <source>
        <dbReference type="ARBA" id="ARBA00002957"/>
    </source>
</evidence>
<feature type="transmembrane region" description="Helical" evidence="8">
    <location>
        <begin position="478"/>
        <end position="498"/>
    </location>
</feature>
<evidence type="ECO:0000256" key="2">
    <source>
        <dbReference type="ARBA" id="ARBA00004141"/>
    </source>
</evidence>
<feature type="transmembrane region" description="Helical" evidence="8">
    <location>
        <begin position="210"/>
        <end position="227"/>
    </location>
</feature>
<evidence type="ECO:0000313" key="11">
    <source>
        <dbReference type="Proteomes" id="UP000274922"/>
    </source>
</evidence>
<keyword evidence="11" id="KW-1185">Reference proteome</keyword>
<organism evidence="10 11">
    <name type="scientific">Caulochytrium protostelioides</name>
    <dbReference type="NCBI Taxonomy" id="1555241"/>
    <lineage>
        <taxon>Eukaryota</taxon>
        <taxon>Fungi</taxon>
        <taxon>Fungi incertae sedis</taxon>
        <taxon>Chytridiomycota</taxon>
        <taxon>Chytridiomycota incertae sedis</taxon>
        <taxon>Chytridiomycetes</taxon>
        <taxon>Caulochytriales</taxon>
        <taxon>Caulochytriaceae</taxon>
        <taxon>Caulochytrium</taxon>
    </lineage>
</organism>
<feature type="transmembrane region" description="Helical" evidence="8">
    <location>
        <begin position="291"/>
        <end position="308"/>
    </location>
</feature>
<evidence type="ECO:0000313" key="10">
    <source>
        <dbReference type="EMBL" id="RKO99178.1"/>
    </source>
</evidence>
<accession>A0A4P9X290</accession>
<comment type="function">
    <text evidence="1 8">Probably involved in transport through the plasma membrane.</text>
</comment>
<dbReference type="GO" id="GO:0005886">
    <property type="term" value="C:plasma membrane"/>
    <property type="evidence" value="ECO:0007669"/>
    <property type="project" value="UniProtKB-SubCell"/>
</dbReference>
<evidence type="ECO:0000256" key="7">
    <source>
        <dbReference type="ARBA" id="ARBA00023136"/>
    </source>
</evidence>
<feature type="transmembrane region" description="Helical" evidence="8">
    <location>
        <begin position="257"/>
        <end position="279"/>
    </location>
</feature>
<feature type="compositionally biased region" description="Pro residues" evidence="9">
    <location>
        <begin position="80"/>
        <end position="89"/>
    </location>
</feature>
<evidence type="ECO:0000256" key="3">
    <source>
        <dbReference type="ARBA" id="ARBA00007168"/>
    </source>
</evidence>
<evidence type="ECO:0000256" key="6">
    <source>
        <dbReference type="ARBA" id="ARBA00022989"/>
    </source>
</evidence>
<reference evidence="11" key="1">
    <citation type="journal article" date="2018" name="Nat. Microbiol.">
        <title>Leveraging single-cell genomics to expand the fungal tree of life.</title>
        <authorList>
            <person name="Ahrendt S.R."/>
            <person name="Quandt C.A."/>
            <person name="Ciobanu D."/>
            <person name="Clum A."/>
            <person name="Salamov A."/>
            <person name="Andreopoulos B."/>
            <person name="Cheng J.F."/>
            <person name="Woyke T."/>
            <person name="Pelin A."/>
            <person name="Henrissat B."/>
            <person name="Reynolds N.K."/>
            <person name="Benny G.L."/>
            <person name="Smith M.E."/>
            <person name="James T.Y."/>
            <person name="Grigoriev I.V."/>
        </authorList>
    </citation>
    <scope>NUCLEOTIDE SEQUENCE [LARGE SCALE GENOMIC DNA]</scope>
    <source>
        <strain evidence="11">ATCC 52028</strain>
    </source>
</reference>
<dbReference type="OrthoDB" id="44736at2759"/>
<dbReference type="GO" id="GO:0022857">
    <property type="term" value="F:transmembrane transporter activity"/>
    <property type="evidence" value="ECO:0007669"/>
    <property type="project" value="UniProtKB-UniRule"/>
</dbReference>
<feature type="compositionally biased region" description="Low complexity" evidence="9">
    <location>
        <begin position="8"/>
        <end position="22"/>
    </location>
</feature>
<comment type="similarity">
    <text evidence="3 8">Belongs to the CTL (choline transporter-like) family.</text>
</comment>